<sequence>MKYVDPLGLSHKDLGPGGATAPANKPSAVDKTTSKVVGGNTGNNTKYSDCPQDKVTISSSLEPDDIFPETSIILTQEELKLLNDVSYYLILNNADDHADIFPEGFNRLTLEQQIIALKTYEEHSRNNEKAKEVYIQAGINLIGLGLDLYFTRGANKGAGNSWYKADGSMNYPPNNGAVPGTEIKVDLQPGQSLGRYGNIGPKSNYVTAPGALPDSLSLPPNTSPSIYTELQVVKPIPGVTQSTVAPWGGSTGLGLQYELPMPIQELIKQGYIIIK</sequence>
<evidence type="ECO:0000256" key="1">
    <source>
        <dbReference type="SAM" id="MobiDB-lite"/>
    </source>
</evidence>
<reference evidence="3 4" key="1">
    <citation type="submission" date="2021-10" db="EMBL/GenBank/DDBJ databases">
        <title>Lutispora strain m25 sp. nov., a thermophilic, non-spore-forming bacterium isolated from a lab-scale methanogenic bioreactor digesting anaerobic sludge.</title>
        <authorList>
            <person name="El Houari A."/>
            <person name="Mcdonald J."/>
        </authorList>
    </citation>
    <scope>NUCLEOTIDE SEQUENCE [LARGE SCALE GENOMIC DNA]</scope>
    <source>
        <strain evidence="4">m25</strain>
    </source>
</reference>
<organism evidence="3 4">
    <name type="scientific">Lutispora saccharofermentans</name>
    <dbReference type="NCBI Taxonomy" id="3024236"/>
    <lineage>
        <taxon>Bacteria</taxon>
        <taxon>Bacillati</taxon>
        <taxon>Bacillota</taxon>
        <taxon>Clostridia</taxon>
        <taxon>Lutisporales</taxon>
        <taxon>Lutisporaceae</taxon>
        <taxon>Lutispora</taxon>
    </lineage>
</organism>
<evidence type="ECO:0000313" key="4">
    <source>
        <dbReference type="Proteomes" id="UP001651880"/>
    </source>
</evidence>
<dbReference type="RefSeq" id="WP_255227733.1">
    <property type="nucleotide sequence ID" value="NZ_JAJEKE010000010.1"/>
</dbReference>
<evidence type="ECO:0000259" key="2">
    <source>
        <dbReference type="Pfam" id="PF14021"/>
    </source>
</evidence>
<comment type="caution">
    <text evidence="3">The sequence shown here is derived from an EMBL/GenBank/DDBJ whole genome shotgun (WGS) entry which is preliminary data.</text>
</comment>
<gene>
    <name evidence="3" type="ORF">LJD61_11725</name>
</gene>
<evidence type="ECO:0000313" key="3">
    <source>
        <dbReference type="EMBL" id="MCQ1530214.1"/>
    </source>
</evidence>
<proteinExistence type="predicted"/>
<dbReference type="EMBL" id="JAJEKE010000010">
    <property type="protein sequence ID" value="MCQ1530214.1"/>
    <property type="molecule type" value="Genomic_DNA"/>
</dbReference>
<dbReference type="Proteomes" id="UP001651880">
    <property type="component" value="Unassembled WGS sequence"/>
</dbReference>
<dbReference type="InterPro" id="IPR025331">
    <property type="entry name" value="TNT"/>
</dbReference>
<name>A0ABT1NGL5_9FIRM</name>
<feature type="non-terminal residue" evidence="3">
    <location>
        <position position="275"/>
    </location>
</feature>
<feature type="domain" description="TNT" evidence="2">
    <location>
        <begin position="187"/>
        <end position="272"/>
    </location>
</feature>
<dbReference type="Pfam" id="PF14021">
    <property type="entry name" value="TNT"/>
    <property type="match status" value="1"/>
</dbReference>
<accession>A0ABT1NGL5</accession>
<protein>
    <submittedName>
        <fullName evidence="3">TNT domain-containing protein</fullName>
    </submittedName>
</protein>
<keyword evidence="4" id="KW-1185">Reference proteome</keyword>
<feature type="region of interest" description="Disordered" evidence="1">
    <location>
        <begin position="1"/>
        <end position="47"/>
    </location>
</feature>